<feature type="compositionally biased region" description="Basic and acidic residues" evidence="5">
    <location>
        <begin position="394"/>
        <end position="411"/>
    </location>
</feature>
<dbReference type="GO" id="GO:0008168">
    <property type="term" value="F:methyltransferase activity"/>
    <property type="evidence" value="ECO:0007669"/>
    <property type="project" value="UniProtKB-KW"/>
</dbReference>
<feature type="region of interest" description="Disordered" evidence="5">
    <location>
        <begin position="383"/>
        <end position="467"/>
    </location>
</feature>
<organism evidence="6 7">
    <name type="scientific">Amniculicola lignicola CBS 123094</name>
    <dbReference type="NCBI Taxonomy" id="1392246"/>
    <lineage>
        <taxon>Eukaryota</taxon>
        <taxon>Fungi</taxon>
        <taxon>Dikarya</taxon>
        <taxon>Ascomycota</taxon>
        <taxon>Pezizomycotina</taxon>
        <taxon>Dothideomycetes</taxon>
        <taxon>Pleosporomycetidae</taxon>
        <taxon>Pleosporales</taxon>
        <taxon>Amniculicolaceae</taxon>
        <taxon>Amniculicola</taxon>
    </lineage>
</organism>
<evidence type="ECO:0000256" key="5">
    <source>
        <dbReference type="SAM" id="MobiDB-lite"/>
    </source>
</evidence>
<evidence type="ECO:0000256" key="2">
    <source>
        <dbReference type="ARBA" id="ARBA00022679"/>
    </source>
</evidence>
<evidence type="ECO:0000313" key="7">
    <source>
        <dbReference type="Proteomes" id="UP000799779"/>
    </source>
</evidence>
<dbReference type="GO" id="GO:0003723">
    <property type="term" value="F:RNA binding"/>
    <property type="evidence" value="ECO:0007669"/>
    <property type="project" value="UniProtKB-KW"/>
</dbReference>
<dbReference type="GO" id="GO:0034246">
    <property type="term" value="F:mitochondrial transcription factor activity"/>
    <property type="evidence" value="ECO:0007669"/>
    <property type="project" value="TreeGrafter"/>
</dbReference>
<dbReference type="SUPFAM" id="SSF53335">
    <property type="entry name" value="S-adenosyl-L-methionine-dependent methyltransferases"/>
    <property type="match status" value="1"/>
</dbReference>
<dbReference type="GO" id="GO:0005759">
    <property type="term" value="C:mitochondrial matrix"/>
    <property type="evidence" value="ECO:0007669"/>
    <property type="project" value="TreeGrafter"/>
</dbReference>
<accession>A0A6A5WLM7</accession>
<evidence type="ECO:0000256" key="3">
    <source>
        <dbReference type="ARBA" id="ARBA00022691"/>
    </source>
</evidence>
<dbReference type="Gene3D" id="3.40.50.150">
    <property type="entry name" value="Vaccinia Virus protein VP39"/>
    <property type="match status" value="1"/>
</dbReference>
<dbReference type="GO" id="GO:0006391">
    <property type="term" value="P:transcription initiation at mitochondrial promoter"/>
    <property type="evidence" value="ECO:0007669"/>
    <property type="project" value="TreeGrafter"/>
</dbReference>
<keyword evidence="7" id="KW-1185">Reference proteome</keyword>
<name>A0A6A5WLM7_9PLEO</name>
<reference evidence="6" key="1">
    <citation type="journal article" date="2020" name="Stud. Mycol.">
        <title>101 Dothideomycetes genomes: a test case for predicting lifestyles and emergence of pathogens.</title>
        <authorList>
            <person name="Haridas S."/>
            <person name="Albert R."/>
            <person name="Binder M."/>
            <person name="Bloem J."/>
            <person name="Labutti K."/>
            <person name="Salamov A."/>
            <person name="Andreopoulos B."/>
            <person name="Baker S."/>
            <person name="Barry K."/>
            <person name="Bills G."/>
            <person name="Bluhm B."/>
            <person name="Cannon C."/>
            <person name="Castanera R."/>
            <person name="Culley D."/>
            <person name="Daum C."/>
            <person name="Ezra D."/>
            <person name="Gonzalez J."/>
            <person name="Henrissat B."/>
            <person name="Kuo A."/>
            <person name="Liang C."/>
            <person name="Lipzen A."/>
            <person name="Lutzoni F."/>
            <person name="Magnuson J."/>
            <person name="Mondo S."/>
            <person name="Nolan M."/>
            <person name="Ohm R."/>
            <person name="Pangilinan J."/>
            <person name="Park H.-J."/>
            <person name="Ramirez L."/>
            <person name="Alfaro M."/>
            <person name="Sun H."/>
            <person name="Tritt A."/>
            <person name="Yoshinaga Y."/>
            <person name="Zwiers L.-H."/>
            <person name="Turgeon B."/>
            <person name="Goodwin S."/>
            <person name="Spatafora J."/>
            <person name="Crous P."/>
            <person name="Grigoriev I."/>
        </authorList>
    </citation>
    <scope>NUCLEOTIDE SEQUENCE</scope>
    <source>
        <strain evidence="6">CBS 123094</strain>
    </source>
</reference>
<evidence type="ECO:0000256" key="4">
    <source>
        <dbReference type="ARBA" id="ARBA00022884"/>
    </source>
</evidence>
<dbReference type="EMBL" id="ML977585">
    <property type="protein sequence ID" value="KAF2001061.1"/>
    <property type="molecule type" value="Genomic_DNA"/>
</dbReference>
<dbReference type="GO" id="GO:0034245">
    <property type="term" value="C:mitochondrial DNA-directed RNA polymerase complex"/>
    <property type="evidence" value="ECO:0007669"/>
    <property type="project" value="TreeGrafter"/>
</dbReference>
<proteinExistence type="predicted"/>
<gene>
    <name evidence="6" type="ORF">P154DRAFT_522053</name>
</gene>
<dbReference type="Proteomes" id="UP000799779">
    <property type="component" value="Unassembled WGS sequence"/>
</dbReference>
<evidence type="ECO:0000256" key="1">
    <source>
        <dbReference type="ARBA" id="ARBA00022603"/>
    </source>
</evidence>
<keyword evidence="1 6" id="KW-0489">Methyltransferase</keyword>
<keyword evidence="4" id="KW-0694">RNA-binding</keyword>
<dbReference type="OrthoDB" id="16079at2759"/>
<dbReference type="InterPro" id="IPR029063">
    <property type="entry name" value="SAM-dependent_MTases_sf"/>
</dbReference>
<sequence>MLNRSFRTWRSGPRTFVRWGTLGRPRARASVTPLDLTPSSQYPLSEELKDKYDGMTKEQKRAGPQRAQIVSPSLCDDALSLLGPSLEPCKGCDILDINPGAGLWSQKIHDAINPRSHIMLESNPALYGQYLQPLVEAPDSTYRMVTGDATQFETIEQLISKGYLPHQQAPMLDGSQTPKLNNSLLVTGTLMWDPHLPGINFTSMGKQLIYNFVSMSWRNRLFHQFGPVRMLFWLSHNDHKDLVPKSLQNLSKFGYNVQLKCDILEIVAPPQAPRGMGPAFLSRDPRYEFESLIRAMNTAKENCVQLPEHRRDIRHGFVEDIERLTKGTGLMTSEDCFNYLVEQELSGKPTLGLLREFVRDFLHKEAEYKRITNSHAADATSESILSVLTKRGQPKKEKEKIQTTEEPEMPKKRGRPKKEKIQATEGPETPKKRGRSKKENVETGEDSEIPGKVMPEGKVDRRRLAHPSGVGLSRARAQIRQSLGYQFTIDELVDVGEEMYKLECKLLNTPANQPEEKKAEMQAELQQLGSQFDEGQQAIMPHIRSQISSDLDDRLSLHSLSRLQWDERPFEPIAMQREEVWPPIVAQLALVTPKPIIGDLSSVDLDFFFDFGEALLTYPQVALPTALDNMEHGLSDIIKDVEELRDVEKGGRIDHSRMTVRMVTHDQLLGLFRAYQNWPFRSPGSDRRGYFSYKMERNV</sequence>
<keyword evidence="3" id="KW-0949">S-adenosyl-L-methionine</keyword>
<dbReference type="AlphaFoldDB" id="A0A6A5WLM7"/>
<dbReference type="PANTHER" id="PTHR11727:SF17">
    <property type="entry name" value="DIMETHYLADENOSINE TRANSFERASE 1, MITOCHONDRIAL"/>
    <property type="match status" value="1"/>
</dbReference>
<dbReference type="PANTHER" id="PTHR11727">
    <property type="entry name" value="DIMETHYLADENOSINE TRANSFERASE"/>
    <property type="match status" value="1"/>
</dbReference>
<keyword evidence="2 6" id="KW-0808">Transferase</keyword>
<protein>
    <submittedName>
        <fullName evidence="6">S-adenosyl-L-methionine-dependent methyltransferase</fullName>
    </submittedName>
</protein>
<dbReference type="GO" id="GO:0032259">
    <property type="term" value="P:methylation"/>
    <property type="evidence" value="ECO:0007669"/>
    <property type="project" value="UniProtKB-KW"/>
</dbReference>
<dbReference type="InterPro" id="IPR001737">
    <property type="entry name" value="KsgA/Erm"/>
</dbReference>
<evidence type="ECO:0000313" key="6">
    <source>
        <dbReference type="EMBL" id="KAF2001061.1"/>
    </source>
</evidence>